<proteinExistence type="predicted"/>
<feature type="signal peptide" evidence="1">
    <location>
        <begin position="1"/>
        <end position="25"/>
    </location>
</feature>
<protein>
    <submittedName>
        <fullName evidence="2">Uncharacterized protein</fullName>
    </submittedName>
</protein>
<keyword evidence="1" id="KW-0732">Signal</keyword>
<evidence type="ECO:0000256" key="1">
    <source>
        <dbReference type="SAM" id="SignalP"/>
    </source>
</evidence>
<dbReference type="InParanoid" id="A0A151GHA8"/>
<feature type="chain" id="PRO_5007580502" evidence="1">
    <location>
        <begin position="26"/>
        <end position="165"/>
    </location>
</feature>
<name>A0A151GHA8_DRECN</name>
<dbReference type="STRING" id="98403.A0A151GHA8"/>
<dbReference type="GeneID" id="63716101"/>
<reference evidence="2 3" key="1">
    <citation type="journal article" date="2016" name="Sci. Rep.">
        <title>Insights into Adaptations to a Near-Obligate Nematode Endoparasitic Lifestyle from the Finished Genome of Drechmeria coniospora.</title>
        <authorList>
            <person name="Zhang L."/>
            <person name="Zhou Z."/>
            <person name="Guo Q."/>
            <person name="Fokkens L."/>
            <person name="Miskei M."/>
            <person name="Pocsi I."/>
            <person name="Zhang W."/>
            <person name="Chen M."/>
            <person name="Wang L."/>
            <person name="Sun Y."/>
            <person name="Donzelli B.G."/>
            <person name="Gibson D.M."/>
            <person name="Nelson D.R."/>
            <person name="Luo J.G."/>
            <person name="Rep M."/>
            <person name="Liu H."/>
            <person name="Yang S."/>
            <person name="Wang J."/>
            <person name="Krasnoff S.B."/>
            <person name="Xu Y."/>
            <person name="Molnar I."/>
            <person name="Lin M."/>
        </authorList>
    </citation>
    <scope>NUCLEOTIDE SEQUENCE [LARGE SCALE GENOMIC DNA]</scope>
    <source>
        <strain evidence="2 3">ARSEF 6962</strain>
    </source>
</reference>
<evidence type="ECO:0000313" key="3">
    <source>
        <dbReference type="Proteomes" id="UP000076580"/>
    </source>
</evidence>
<organism evidence="2 3">
    <name type="scientific">Drechmeria coniospora</name>
    <name type="common">Nematophagous fungus</name>
    <name type="synonym">Meria coniospora</name>
    <dbReference type="NCBI Taxonomy" id="98403"/>
    <lineage>
        <taxon>Eukaryota</taxon>
        <taxon>Fungi</taxon>
        <taxon>Dikarya</taxon>
        <taxon>Ascomycota</taxon>
        <taxon>Pezizomycotina</taxon>
        <taxon>Sordariomycetes</taxon>
        <taxon>Hypocreomycetidae</taxon>
        <taxon>Hypocreales</taxon>
        <taxon>Ophiocordycipitaceae</taxon>
        <taxon>Drechmeria</taxon>
    </lineage>
</organism>
<keyword evidence="3" id="KW-1185">Reference proteome</keyword>
<dbReference type="EMBL" id="LAYC01000002">
    <property type="protein sequence ID" value="KYK56458.1"/>
    <property type="molecule type" value="Genomic_DNA"/>
</dbReference>
<sequence>MHFTIVMTAMAAVLASSASANSVLANNTIASFRLFGLRGCLFNYLDDWTAVEADARDDVCKTFGSKTSPQSVQIVNIAKRCKLQVFADGACNGPKRTGQGEACLGVRSRTENFKSFRLHVRFAAREQRKHRLKLDRHSGQHCILFRKIRNEVMDEITHPPAGTRS</sequence>
<gene>
    <name evidence="2" type="ORF">DCS_03458</name>
</gene>
<dbReference type="AlphaFoldDB" id="A0A151GHA8"/>
<accession>A0A151GHA8</accession>
<dbReference type="RefSeq" id="XP_040655810.1">
    <property type="nucleotide sequence ID" value="XM_040800777.1"/>
</dbReference>
<comment type="caution">
    <text evidence="2">The sequence shown here is derived from an EMBL/GenBank/DDBJ whole genome shotgun (WGS) entry which is preliminary data.</text>
</comment>
<dbReference type="Proteomes" id="UP000076580">
    <property type="component" value="Chromosome 02"/>
</dbReference>
<evidence type="ECO:0000313" key="2">
    <source>
        <dbReference type="EMBL" id="KYK56458.1"/>
    </source>
</evidence>